<reference evidence="2" key="1">
    <citation type="journal article" date="2015" name="Nature">
        <title>Complex archaea that bridge the gap between prokaryotes and eukaryotes.</title>
        <authorList>
            <person name="Spang A."/>
            <person name="Saw J.H."/>
            <person name="Jorgensen S.L."/>
            <person name="Zaremba-Niedzwiedzka K."/>
            <person name="Martijn J."/>
            <person name="Lind A.E."/>
            <person name="van Eijk R."/>
            <person name="Schleper C."/>
            <person name="Guy L."/>
            <person name="Ettema T.J."/>
        </authorList>
    </citation>
    <scope>NUCLEOTIDE SEQUENCE</scope>
</reference>
<dbReference type="Pfam" id="PF12961">
    <property type="entry name" value="DUF3850"/>
    <property type="match status" value="1"/>
</dbReference>
<dbReference type="AlphaFoldDB" id="A0A0F9R596"/>
<evidence type="ECO:0000259" key="1">
    <source>
        <dbReference type="Pfam" id="PF12961"/>
    </source>
</evidence>
<dbReference type="InterPro" id="IPR015947">
    <property type="entry name" value="PUA-like_sf"/>
</dbReference>
<proteinExistence type="predicted"/>
<dbReference type="SUPFAM" id="SSF88697">
    <property type="entry name" value="PUA domain-like"/>
    <property type="match status" value="1"/>
</dbReference>
<organism evidence="2">
    <name type="scientific">marine sediment metagenome</name>
    <dbReference type="NCBI Taxonomy" id="412755"/>
    <lineage>
        <taxon>unclassified sequences</taxon>
        <taxon>metagenomes</taxon>
        <taxon>ecological metagenomes</taxon>
    </lineage>
</organism>
<dbReference type="EMBL" id="LAZR01003240">
    <property type="protein sequence ID" value="KKN20461.1"/>
    <property type="molecule type" value="Genomic_DNA"/>
</dbReference>
<name>A0A0F9R596_9ZZZZ</name>
<accession>A0A0F9R596</accession>
<dbReference type="InterPro" id="IPR039440">
    <property type="entry name" value="DUF3850"/>
</dbReference>
<gene>
    <name evidence="2" type="ORF">LCGC14_0935420</name>
</gene>
<protein>
    <recommendedName>
        <fullName evidence="1">DUF3850 domain-containing protein</fullName>
    </recommendedName>
</protein>
<comment type="caution">
    <text evidence="2">The sequence shown here is derived from an EMBL/GenBank/DDBJ whole genome shotgun (WGS) entry which is preliminary data.</text>
</comment>
<dbReference type="Gene3D" id="2.30.130.30">
    <property type="entry name" value="Hypothetical protein"/>
    <property type="match status" value="1"/>
</dbReference>
<sequence>MTQVHDLKCWPESFAAIGQERKTLELRKNDRDFQVGDYLLLREYEPGPNARYTGATTLASVTHILREGDAFGELLAAKDVVAMSIYVLDEQDAS</sequence>
<evidence type="ECO:0000313" key="2">
    <source>
        <dbReference type="EMBL" id="KKN20461.1"/>
    </source>
</evidence>
<feature type="domain" description="DUF3850" evidence="1">
    <location>
        <begin position="4"/>
        <end position="69"/>
    </location>
</feature>